<keyword evidence="5 6" id="KW-0472">Membrane</keyword>
<comment type="subcellular location">
    <subcellularLocation>
        <location evidence="1">Cell membrane</location>
        <topology evidence="1">Multi-pass membrane protein</topology>
    </subcellularLocation>
</comment>
<feature type="transmembrane region" description="Helical" evidence="6">
    <location>
        <begin position="70"/>
        <end position="90"/>
    </location>
</feature>
<dbReference type="PROSITE" id="PS50850">
    <property type="entry name" value="MFS"/>
    <property type="match status" value="1"/>
</dbReference>
<dbReference type="RefSeq" id="WP_381181305.1">
    <property type="nucleotide sequence ID" value="NZ_JBHSFK010000027.1"/>
</dbReference>
<reference evidence="9" key="1">
    <citation type="journal article" date="2019" name="Int. J. Syst. Evol. Microbiol.">
        <title>The Global Catalogue of Microorganisms (GCM) 10K type strain sequencing project: providing services to taxonomists for standard genome sequencing and annotation.</title>
        <authorList>
            <consortium name="The Broad Institute Genomics Platform"/>
            <consortium name="The Broad Institute Genome Sequencing Center for Infectious Disease"/>
            <person name="Wu L."/>
            <person name="Ma J."/>
        </authorList>
    </citation>
    <scope>NUCLEOTIDE SEQUENCE [LARGE SCALE GENOMIC DNA]</scope>
    <source>
        <strain evidence="9">CGMCC 4.7177</strain>
    </source>
</reference>
<dbReference type="SUPFAM" id="SSF103473">
    <property type="entry name" value="MFS general substrate transporter"/>
    <property type="match status" value="1"/>
</dbReference>
<dbReference type="PANTHER" id="PTHR23519">
    <property type="entry name" value="AUTOPHAGY-RELATED PROTEIN 22"/>
    <property type="match status" value="1"/>
</dbReference>
<evidence type="ECO:0000313" key="8">
    <source>
        <dbReference type="EMBL" id="MFC4504617.1"/>
    </source>
</evidence>
<dbReference type="CDD" id="cd17482">
    <property type="entry name" value="MFS_YxiO_like"/>
    <property type="match status" value="1"/>
</dbReference>
<keyword evidence="2" id="KW-0813">Transport</keyword>
<evidence type="ECO:0000259" key="7">
    <source>
        <dbReference type="PROSITE" id="PS50850"/>
    </source>
</evidence>
<proteinExistence type="predicted"/>
<organism evidence="8 9">
    <name type="scientific">Streptomyces vulcanius</name>
    <dbReference type="NCBI Taxonomy" id="1441876"/>
    <lineage>
        <taxon>Bacteria</taxon>
        <taxon>Bacillati</taxon>
        <taxon>Actinomycetota</taxon>
        <taxon>Actinomycetes</taxon>
        <taxon>Kitasatosporales</taxon>
        <taxon>Streptomycetaceae</taxon>
        <taxon>Streptomyces</taxon>
    </lineage>
</organism>
<evidence type="ECO:0000256" key="5">
    <source>
        <dbReference type="ARBA" id="ARBA00023136"/>
    </source>
</evidence>
<dbReference type="InterPro" id="IPR036259">
    <property type="entry name" value="MFS_trans_sf"/>
</dbReference>
<feature type="transmembrane region" description="Helical" evidence="6">
    <location>
        <begin position="318"/>
        <end position="336"/>
    </location>
</feature>
<feature type="transmembrane region" description="Helical" evidence="6">
    <location>
        <begin position="198"/>
        <end position="219"/>
    </location>
</feature>
<feature type="transmembrane region" description="Helical" evidence="6">
    <location>
        <begin position="21"/>
        <end position="44"/>
    </location>
</feature>
<dbReference type="PANTHER" id="PTHR23519:SF1">
    <property type="entry name" value="AUTOPHAGY-RELATED PROTEIN 22"/>
    <property type="match status" value="1"/>
</dbReference>
<name>A0ABV9AYZ9_9ACTN</name>
<evidence type="ECO:0000256" key="2">
    <source>
        <dbReference type="ARBA" id="ARBA00022448"/>
    </source>
</evidence>
<dbReference type="InterPro" id="IPR024671">
    <property type="entry name" value="Atg22-like"/>
</dbReference>
<feature type="transmembrane region" description="Helical" evidence="6">
    <location>
        <begin position="126"/>
        <end position="146"/>
    </location>
</feature>
<feature type="transmembrane region" description="Helical" evidence="6">
    <location>
        <begin position="167"/>
        <end position="186"/>
    </location>
</feature>
<dbReference type="Gene3D" id="1.20.1250.20">
    <property type="entry name" value="MFS general substrate transporter like domains"/>
    <property type="match status" value="1"/>
</dbReference>
<feature type="transmembrane region" description="Helical" evidence="6">
    <location>
        <begin position="410"/>
        <end position="430"/>
    </location>
</feature>
<dbReference type="EMBL" id="JBHSFK010000027">
    <property type="protein sequence ID" value="MFC4504617.1"/>
    <property type="molecule type" value="Genomic_DNA"/>
</dbReference>
<evidence type="ECO:0000313" key="9">
    <source>
        <dbReference type="Proteomes" id="UP001595839"/>
    </source>
</evidence>
<protein>
    <submittedName>
        <fullName evidence="8">MFS transporter</fullName>
    </submittedName>
</protein>
<sequence length="445" mass="47229">MGDDTLVADDATDLKREQRGWYFYDWACSVYSTSVLTVFLGPYLTSVAKEAADADGYVHPLGIPVRAGSFFAYSVSLSVIVAVVVMPLVGAAADRAGRKKPLLGAAAYTGAAATTGMFFLGGDRYLLGGALLIVANAAQSVSMMLYNSYLPQIAPPEERDAVSSRGWAFGYAAGSLVLVVNLVLYLSHDSFGVSESTAVRICLASAGLWWGGFTLIPLLRLRDRPAVVREPTAPGLRQLAATVRDMRRHPLTLGFLLAYLIYNDGIQTVISQASVYGSEELGLSQSTLIVAVLLVQVLAVAGALGMGRLARTYGAKRTILGSLVAWTLTLGAGYFLPSGAPVGFFLLASAIGLVLGGSQALSRSLFSHLVPPGKEAEYFSAYEMSDRGMSWLGPLLFGVTYQLTGSYRSAIISLVAFFVIGFVLLARVPVRRAIGEAGNPVPEKI</sequence>
<evidence type="ECO:0000256" key="4">
    <source>
        <dbReference type="ARBA" id="ARBA00022989"/>
    </source>
</evidence>
<feature type="transmembrane region" description="Helical" evidence="6">
    <location>
        <begin position="287"/>
        <end position="306"/>
    </location>
</feature>
<accession>A0ABV9AYZ9</accession>
<comment type="caution">
    <text evidence="8">The sequence shown here is derived from an EMBL/GenBank/DDBJ whole genome shotgun (WGS) entry which is preliminary data.</text>
</comment>
<keyword evidence="4 6" id="KW-1133">Transmembrane helix</keyword>
<dbReference type="Pfam" id="PF11700">
    <property type="entry name" value="ATG22"/>
    <property type="match status" value="1"/>
</dbReference>
<evidence type="ECO:0000256" key="3">
    <source>
        <dbReference type="ARBA" id="ARBA00022692"/>
    </source>
</evidence>
<dbReference type="InterPro" id="IPR020846">
    <property type="entry name" value="MFS_dom"/>
</dbReference>
<evidence type="ECO:0000256" key="6">
    <source>
        <dbReference type="SAM" id="Phobius"/>
    </source>
</evidence>
<keyword evidence="9" id="KW-1185">Reference proteome</keyword>
<keyword evidence="3 6" id="KW-0812">Transmembrane</keyword>
<evidence type="ECO:0000256" key="1">
    <source>
        <dbReference type="ARBA" id="ARBA00004651"/>
    </source>
</evidence>
<dbReference type="Proteomes" id="UP001595839">
    <property type="component" value="Unassembled WGS sequence"/>
</dbReference>
<feature type="transmembrane region" description="Helical" evidence="6">
    <location>
        <begin position="102"/>
        <end position="120"/>
    </location>
</feature>
<feature type="domain" description="Major facilitator superfamily (MFS) profile" evidence="7">
    <location>
        <begin position="251"/>
        <end position="445"/>
    </location>
</feature>
<dbReference type="InterPro" id="IPR050495">
    <property type="entry name" value="ATG22/LtaA_families"/>
</dbReference>
<feature type="transmembrane region" description="Helical" evidence="6">
    <location>
        <begin position="253"/>
        <end position="275"/>
    </location>
</feature>
<gene>
    <name evidence="8" type="ORF">ACFPIH_34780</name>
</gene>